<evidence type="ECO:0000313" key="1">
    <source>
        <dbReference type="EMBL" id="GID54430.1"/>
    </source>
</evidence>
<sequence>MRKSLPLILAGIAALALGVLGTAALASSVKSSPTEAAAGVDEAALTTGVYGTR</sequence>
<keyword evidence="2" id="KW-1185">Reference proteome</keyword>
<accession>A0ABQ3X7E2</accession>
<dbReference type="Proteomes" id="UP000612282">
    <property type="component" value="Unassembled WGS sequence"/>
</dbReference>
<reference evidence="1 2" key="1">
    <citation type="submission" date="2021-01" db="EMBL/GenBank/DDBJ databases">
        <title>Whole genome shotgun sequence of Actinoplanes couchii NBRC 106145.</title>
        <authorList>
            <person name="Komaki H."/>
            <person name="Tamura T."/>
        </authorList>
    </citation>
    <scope>NUCLEOTIDE SEQUENCE [LARGE SCALE GENOMIC DNA]</scope>
    <source>
        <strain evidence="1 2">NBRC 106145</strain>
    </source>
</reference>
<gene>
    <name evidence="1" type="ORF">Aco03nite_028340</name>
</gene>
<dbReference type="EMBL" id="BOMG01000041">
    <property type="protein sequence ID" value="GID54430.1"/>
    <property type="molecule type" value="Genomic_DNA"/>
</dbReference>
<proteinExistence type="predicted"/>
<protein>
    <submittedName>
        <fullName evidence="1">Uncharacterized protein</fullName>
    </submittedName>
</protein>
<dbReference type="RefSeq" id="WP_203795536.1">
    <property type="nucleotide sequence ID" value="NZ_BAAAQE010000035.1"/>
</dbReference>
<organism evidence="1 2">
    <name type="scientific">Actinoplanes couchii</name>
    <dbReference type="NCBI Taxonomy" id="403638"/>
    <lineage>
        <taxon>Bacteria</taxon>
        <taxon>Bacillati</taxon>
        <taxon>Actinomycetota</taxon>
        <taxon>Actinomycetes</taxon>
        <taxon>Micromonosporales</taxon>
        <taxon>Micromonosporaceae</taxon>
        <taxon>Actinoplanes</taxon>
    </lineage>
</organism>
<evidence type="ECO:0000313" key="2">
    <source>
        <dbReference type="Proteomes" id="UP000612282"/>
    </source>
</evidence>
<comment type="caution">
    <text evidence="1">The sequence shown here is derived from an EMBL/GenBank/DDBJ whole genome shotgun (WGS) entry which is preliminary data.</text>
</comment>
<name>A0ABQ3X7E2_9ACTN</name>